<reference evidence="1" key="1">
    <citation type="submission" date="2013-04" db="EMBL/GenBank/DDBJ databases">
        <authorList>
            <person name="Harkins D.M."/>
            <person name="Durkin A.S."/>
            <person name="Selengut J.D."/>
            <person name="Sanka R."/>
            <person name="DePew J."/>
            <person name="Purushe J."/>
            <person name="Ahmed A."/>
            <person name="van der Linden H."/>
            <person name="Goris M.G.A."/>
            <person name="Hartskeerl R.A."/>
            <person name="Vinetz J.M."/>
            <person name="Sutton G.G."/>
            <person name="Nelson W.C."/>
            <person name="Fouts D.E."/>
        </authorList>
    </citation>
    <scope>NUCLEOTIDE SEQUENCE [LARGE SCALE GENOMIC DNA]</scope>
    <source>
        <strain evidence="1">BUT 6</strain>
    </source>
</reference>
<organism evidence="1 2">
    <name type="scientific">Leptospira fainei serovar Hurstbridge str. BUT 6</name>
    <dbReference type="NCBI Taxonomy" id="1193011"/>
    <lineage>
        <taxon>Bacteria</taxon>
        <taxon>Pseudomonadati</taxon>
        <taxon>Spirochaetota</taxon>
        <taxon>Spirochaetia</taxon>
        <taxon>Leptospirales</taxon>
        <taxon>Leptospiraceae</taxon>
        <taxon>Leptospira</taxon>
    </lineage>
</organism>
<comment type="caution">
    <text evidence="1">The sequence shown here is derived from an EMBL/GenBank/DDBJ whole genome shotgun (WGS) entry which is preliminary data.</text>
</comment>
<protein>
    <submittedName>
        <fullName evidence="1">Uncharacterized protein</fullName>
    </submittedName>
</protein>
<sequence>MKIRKMPSSSRGYSLDCRVDFVNAPNRKEAISEISLNEQA</sequence>
<gene>
    <name evidence="1" type="ORF">LEP1GSC058_1470</name>
</gene>
<evidence type="ECO:0000313" key="1">
    <source>
        <dbReference type="EMBL" id="EPG76201.1"/>
    </source>
</evidence>
<proteinExistence type="predicted"/>
<dbReference type="AlphaFoldDB" id="S3V0J2"/>
<dbReference type="EMBL" id="AKWZ02000001">
    <property type="protein sequence ID" value="EPG76201.1"/>
    <property type="molecule type" value="Genomic_DNA"/>
</dbReference>
<accession>S3V0J2</accession>
<evidence type="ECO:0000313" key="2">
    <source>
        <dbReference type="Proteomes" id="UP000014540"/>
    </source>
</evidence>
<keyword evidence="2" id="KW-1185">Reference proteome</keyword>
<name>S3V0J2_9LEPT</name>
<dbReference type="Proteomes" id="UP000014540">
    <property type="component" value="Unassembled WGS sequence"/>
</dbReference>